<dbReference type="GO" id="GO:0046872">
    <property type="term" value="F:metal ion binding"/>
    <property type="evidence" value="ECO:0007669"/>
    <property type="project" value="UniProtKB-KW"/>
</dbReference>
<dbReference type="EMBL" id="CP036272">
    <property type="protein sequence ID" value="QDT57810.1"/>
    <property type="molecule type" value="Genomic_DNA"/>
</dbReference>
<evidence type="ECO:0000256" key="10">
    <source>
        <dbReference type="ARBA" id="ARBA00022777"/>
    </source>
</evidence>
<dbReference type="Proteomes" id="UP000315003">
    <property type="component" value="Chromosome"/>
</dbReference>
<evidence type="ECO:0000256" key="16">
    <source>
        <dbReference type="HAMAP-Rule" id="MF_01274"/>
    </source>
</evidence>
<accession>A0A517SNW1</accession>
<evidence type="ECO:0000256" key="5">
    <source>
        <dbReference type="ARBA" id="ARBA00011738"/>
    </source>
</evidence>
<comment type="subcellular location">
    <subcellularLocation>
        <location evidence="3 16">Cytoplasm</location>
    </subcellularLocation>
</comment>
<feature type="binding site" evidence="16">
    <location>
        <position position="181"/>
    </location>
    <ligand>
        <name>K(+)</name>
        <dbReference type="ChEBI" id="CHEBI:29103"/>
    </ligand>
</feature>
<comment type="caution">
    <text evidence="16">Lacks conserved residue(s) required for the propagation of feature annotation.</text>
</comment>
<keyword evidence="13 16" id="KW-0173">Coenzyme A biosynthesis</keyword>
<comment type="cofactor">
    <cofactor evidence="16">
        <name>NH4(+)</name>
        <dbReference type="ChEBI" id="CHEBI:28938"/>
    </cofactor>
    <cofactor evidence="16">
        <name>K(+)</name>
        <dbReference type="ChEBI" id="CHEBI:29103"/>
    </cofactor>
    <text evidence="16">A monovalent cation. Ammonium or potassium.</text>
</comment>
<evidence type="ECO:0000256" key="6">
    <source>
        <dbReference type="ARBA" id="ARBA00012102"/>
    </source>
</evidence>
<name>A0A517SNW1_9BACT</name>
<evidence type="ECO:0000313" key="18">
    <source>
        <dbReference type="Proteomes" id="UP000315003"/>
    </source>
</evidence>
<evidence type="ECO:0000256" key="12">
    <source>
        <dbReference type="ARBA" id="ARBA00022958"/>
    </source>
</evidence>
<keyword evidence="11 16" id="KW-0067">ATP-binding</keyword>
<organism evidence="17 18">
    <name type="scientific">Stieleria bergensis</name>
    <dbReference type="NCBI Taxonomy" id="2528025"/>
    <lineage>
        <taxon>Bacteria</taxon>
        <taxon>Pseudomonadati</taxon>
        <taxon>Planctomycetota</taxon>
        <taxon>Planctomycetia</taxon>
        <taxon>Pirellulales</taxon>
        <taxon>Pirellulaceae</taxon>
        <taxon>Stieleria</taxon>
    </lineage>
</organism>
<gene>
    <name evidence="16 17" type="primary">coaX</name>
    <name evidence="17" type="ORF">SV7mr_02950</name>
</gene>
<comment type="subunit">
    <text evidence="5 16">Homodimer.</text>
</comment>
<comment type="pathway">
    <text evidence="4 16">Cofactor biosynthesis; coenzyme A biosynthesis; CoA from (R)-pantothenate: step 1/5.</text>
</comment>
<keyword evidence="16" id="KW-0479">Metal-binding</keyword>
<evidence type="ECO:0000256" key="9">
    <source>
        <dbReference type="ARBA" id="ARBA00022741"/>
    </source>
</evidence>
<feature type="binding site" evidence="16">
    <location>
        <position position="184"/>
    </location>
    <ligand>
        <name>ATP</name>
        <dbReference type="ChEBI" id="CHEBI:30616"/>
    </ligand>
</feature>
<evidence type="ECO:0000256" key="3">
    <source>
        <dbReference type="ARBA" id="ARBA00004496"/>
    </source>
</evidence>
<dbReference type="CDD" id="cd24015">
    <property type="entry name" value="ASKHA_NBD_PanK-III"/>
    <property type="match status" value="1"/>
</dbReference>
<dbReference type="Pfam" id="PF03309">
    <property type="entry name" value="Pan_kinase"/>
    <property type="match status" value="1"/>
</dbReference>
<reference evidence="17 18" key="1">
    <citation type="submission" date="2019-02" db="EMBL/GenBank/DDBJ databases">
        <title>Deep-cultivation of Planctomycetes and their phenomic and genomic characterization uncovers novel biology.</title>
        <authorList>
            <person name="Wiegand S."/>
            <person name="Jogler M."/>
            <person name="Boedeker C."/>
            <person name="Pinto D."/>
            <person name="Vollmers J."/>
            <person name="Rivas-Marin E."/>
            <person name="Kohn T."/>
            <person name="Peeters S.H."/>
            <person name="Heuer A."/>
            <person name="Rast P."/>
            <person name="Oberbeckmann S."/>
            <person name="Bunk B."/>
            <person name="Jeske O."/>
            <person name="Meyerdierks A."/>
            <person name="Storesund J.E."/>
            <person name="Kallscheuer N."/>
            <person name="Luecker S."/>
            <person name="Lage O.M."/>
            <person name="Pohl T."/>
            <person name="Merkel B.J."/>
            <person name="Hornburger P."/>
            <person name="Mueller R.-W."/>
            <person name="Bruemmer F."/>
            <person name="Labrenz M."/>
            <person name="Spormann A.M."/>
            <person name="Op den Camp H."/>
            <person name="Overmann J."/>
            <person name="Amann R."/>
            <person name="Jetten M.S.M."/>
            <person name="Mascher T."/>
            <person name="Medema M.H."/>
            <person name="Devos D.P."/>
            <person name="Kaster A.-K."/>
            <person name="Ovreas L."/>
            <person name="Rohde M."/>
            <person name="Galperin M.Y."/>
            <person name="Jogler C."/>
        </authorList>
    </citation>
    <scope>NUCLEOTIDE SEQUENCE [LARGE SCALE GENOMIC DNA]</scope>
    <source>
        <strain evidence="17 18">SV_7m_r</strain>
    </source>
</reference>
<dbReference type="InterPro" id="IPR004619">
    <property type="entry name" value="Type_III_PanK"/>
</dbReference>
<dbReference type="GO" id="GO:0004594">
    <property type="term" value="F:pantothenate kinase activity"/>
    <property type="evidence" value="ECO:0007669"/>
    <property type="project" value="UniProtKB-UniRule"/>
</dbReference>
<comment type="similarity">
    <text evidence="14 16">Belongs to the type III pantothenate kinase family.</text>
</comment>
<dbReference type="PANTHER" id="PTHR34265:SF1">
    <property type="entry name" value="TYPE III PANTOTHENATE KINASE"/>
    <property type="match status" value="1"/>
</dbReference>
<comment type="catalytic activity">
    <reaction evidence="1 16">
        <text>(R)-pantothenate + ATP = (R)-4'-phosphopantothenate + ADP + H(+)</text>
        <dbReference type="Rhea" id="RHEA:16373"/>
        <dbReference type="ChEBI" id="CHEBI:10986"/>
        <dbReference type="ChEBI" id="CHEBI:15378"/>
        <dbReference type="ChEBI" id="CHEBI:29032"/>
        <dbReference type="ChEBI" id="CHEBI:30616"/>
        <dbReference type="ChEBI" id="CHEBI:456216"/>
        <dbReference type="EC" id="2.7.1.33"/>
    </reaction>
</comment>
<keyword evidence="9 16" id="KW-0547">Nucleotide-binding</keyword>
<feature type="binding site" evidence="16">
    <location>
        <position position="273"/>
    </location>
    <ligand>
        <name>substrate</name>
    </ligand>
</feature>
<dbReference type="Gene3D" id="3.30.420.40">
    <property type="match status" value="1"/>
</dbReference>
<evidence type="ECO:0000256" key="7">
    <source>
        <dbReference type="ARBA" id="ARBA00022490"/>
    </source>
</evidence>
<dbReference type="EC" id="2.7.1.33" evidence="6 16"/>
<dbReference type="GO" id="GO:0005737">
    <property type="term" value="C:cytoplasm"/>
    <property type="evidence" value="ECO:0007669"/>
    <property type="project" value="UniProtKB-SubCell"/>
</dbReference>
<evidence type="ECO:0000313" key="17">
    <source>
        <dbReference type="EMBL" id="QDT57810.1"/>
    </source>
</evidence>
<keyword evidence="12 16" id="KW-0630">Potassium</keyword>
<evidence type="ECO:0000256" key="13">
    <source>
        <dbReference type="ARBA" id="ARBA00022993"/>
    </source>
</evidence>
<dbReference type="OrthoDB" id="9804707at2"/>
<dbReference type="HAMAP" id="MF_01274">
    <property type="entry name" value="Pantothen_kinase_3"/>
    <property type="match status" value="1"/>
</dbReference>
<evidence type="ECO:0000256" key="1">
    <source>
        <dbReference type="ARBA" id="ARBA00001206"/>
    </source>
</evidence>
<feature type="binding site" evidence="16">
    <location>
        <begin position="11"/>
        <end position="18"/>
    </location>
    <ligand>
        <name>ATP</name>
        <dbReference type="ChEBI" id="CHEBI:30616"/>
    </ligand>
</feature>
<keyword evidence="7 16" id="KW-0963">Cytoplasm</keyword>
<sequence>MSQPVCRIALDIGNSAAKVLIEPVADASGQSVPQLQSASFLFAAQTEGQGDWTDQLCRWVAKCLSPNEAMSPNEALSPNAALSVSDPVSIRWWVSTVNHRASEQLKRFLADQQGPRSDSCESGLLRKLMSASSFDDCWREISYRDIPLQLHVDRPQRVGIDRLLGAYGAANRFGAPVMVVDAGSAMTLDLVTQGASQRSDSADASDTAGQFAFCGGAILPGLRMQQSALAAGAEALANFGSLALSGEGPSQRGADAGFPSAAAVPALGPARDTRSAIQLGVQAATVGGVTWLWQKYRENLQQATSGPKIPELPIVITGGDGTEISAYLGQCHELVPNLVCFALLDLARSATV</sequence>
<evidence type="ECO:0000256" key="14">
    <source>
        <dbReference type="ARBA" id="ARBA00038036"/>
    </source>
</evidence>
<evidence type="ECO:0000256" key="8">
    <source>
        <dbReference type="ARBA" id="ARBA00022679"/>
    </source>
</evidence>
<feature type="binding site" evidence="16">
    <location>
        <begin position="159"/>
        <end position="162"/>
    </location>
    <ligand>
        <name>substrate</name>
    </ligand>
</feature>
<dbReference type="RefSeq" id="WP_145268526.1">
    <property type="nucleotide sequence ID" value="NZ_CP036272.1"/>
</dbReference>
<dbReference type="GO" id="GO:0005524">
    <property type="term" value="F:ATP binding"/>
    <property type="evidence" value="ECO:0007669"/>
    <property type="project" value="UniProtKB-UniRule"/>
</dbReference>
<dbReference type="AlphaFoldDB" id="A0A517SNW1"/>
<feature type="active site" description="Proton acceptor" evidence="16">
    <location>
        <position position="161"/>
    </location>
</feature>
<dbReference type="PANTHER" id="PTHR34265">
    <property type="entry name" value="TYPE III PANTOTHENATE KINASE"/>
    <property type="match status" value="1"/>
</dbReference>
<dbReference type="InterPro" id="IPR043129">
    <property type="entry name" value="ATPase_NBD"/>
</dbReference>
<comment type="cofactor">
    <cofactor evidence="2">
        <name>K(+)</name>
        <dbReference type="ChEBI" id="CHEBI:29103"/>
    </cofactor>
</comment>
<evidence type="ECO:0000256" key="15">
    <source>
        <dbReference type="ARBA" id="ARBA00040883"/>
    </source>
</evidence>
<proteinExistence type="inferred from homology"/>
<evidence type="ECO:0000256" key="2">
    <source>
        <dbReference type="ARBA" id="ARBA00001958"/>
    </source>
</evidence>
<keyword evidence="10 16" id="KW-0418">Kinase</keyword>
<dbReference type="SUPFAM" id="SSF53067">
    <property type="entry name" value="Actin-like ATPase domain"/>
    <property type="match status" value="1"/>
</dbReference>
<protein>
    <recommendedName>
        <fullName evidence="15 16">Type III pantothenate kinase</fullName>
        <ecNumber evidence="6 16">2.7.1.33</ecNumber>
    </recommendedName>
    <alternativeName>
        <fullName evidence="16">PanK-III</fullName>
    </alternativeName>
    <alternativeName>
        <fullName evidence="16">Pantothenic acid kinase</fullName>
    </alternativeName>
</protein>
<dbReference type="UniPathway" id="UPA00241">
    <property type="reaction ID" value="UER00352"/>
</dbReference>
<comment type="function">
    <text evidence="16">Catalyzes the phosphorylation of pantothenate (Pan), the first step in CoA biosynthesis.</text>
</comment>
<evidence type="ECO:0000256" key="4">
    <source>
        <dbReference type="ARBA" id="ARBA00005225"/>
    </source>
</evidence>
<evidence type="ECO:0000256" key="11">
    <source>
        <dbReference type="ARBA" id="ARBA00022840"/>
    </source>
</evidence>
<keyword evidence="8 16" id="KW-0808">Transferase</keyword>
<keyword evidence="18" id="KW-1185">Reference proteome</keyword>
<dbReference type="GO" id="GO:0015937">
    <property type="term" value="P:coenzyme A biosynthetic process"/>
    <property type="evidence" value="ECO:0007669"/>
    <property type="project" value="UniProtKB-UniRule"/>
</dbReference>